<feature type="transmembrane region" description="Helical" evidence="7">
    <location>
        <begin position="300"/>
        <end position="319"/>
    </location>
</feature>
<evidence type="ECO:0000256" key="1">
    <source>
        <dbReference type="ARBA" id="ARBA00004651"/>
    </source>
</evidence>
<dbReference type="PANTHER" id="PTHR30509">
    <property type="entry name" value="P-HYDROXYBENZOIC ACID EFFLUX PUMP SUBUNIT-RELATED"/>
    <property type="match status" value="1"/>
</dbReference>
<evidence type="ECO:0000313" key="9">
    <source>
        <dbReference type="Proteomes" id="UP000191257"/>
    </source>
</evidence>
<feature type="transmembrane region" description="Helical" evidence="7">
    <location>
        <begin position="136"/>
        <end position="154"/>
    </location>
</feature>
<dbReference type="AlphaFoldDB" id="A0A2P1BU70"/>
<evidence type="ECO:0000256" key="7">
    <source>
        <dbReference type="SAM" id="Phobius"/>
    </source>
</evidence>
<protein>
    <recommendedName>
        <fullName evidence="10">FUSC family protein</fullName>
    </recommendedName>
</protein>
<keyword evidence="4 7" id="KW-0812">Transmembrane</keyword>
<evidence type="ECO:0000313" key="8">
    <source>
        <dbReference type="EMBL" id="AVI58258.1"/>
    </source>
</evidence>
<keyword evidence="9" id="KW-1185">Reference proteome</keyword>
<organism evidence="8 9">
    <name type="scientific">Paracoccus yeei</name>
    <dbReference type="NCBI Taxonomy" id="147645"/>
    <lineage>
        <taxon>Bacteria</taxon>
        <taxon>Pseudomonadati</taxon>
        <taxon>Pseudomonadota</taxon>
        <taxon>Alphaproteobacteria</taxon>
        <taxon>Rhodobacterales</taxon>
        <taxon>Paracoccaceae</taxon>
        <taxon>Paracoccus</taxon>
    </lineage>
</organism>
<dbReference type="PANTHER" id="PTHR30509:SF9">
    <property type="entry name" value="MULTIDRUG RESISTANCE PROTEIN MDTO"/>
    <property type="match status" value="1"/>
</dbReference>
<dbReference type="Pfam" id="PF04632">
    <property type="entry name" value="FUSC"/>
    <property type="match status" value="1"/>
</dbReference>
<dbReference type="Proteomes" id="UP000191257">
    <property type="component" value="Plasmid unnamed1"/>
</dbReference>
<keyword evidence="8" id="KW-0614">Plasmid</keyword>
<dbReference type="GO" id="GO:0005886">
    <property type="term" value="C:plasma membrane"/>
    <property type="evidence" value="ECO:0007669"/>
    <property type="project" value="UniProtKB-SubCell"/>
</dbReference>
<dbReference type="InterPro" id="IPR006726">
    <property type="entry name" value="PHBA_efflux_AaeB/fusaric-R"/>
</dbReference>
<evidence type="ECO:0008006" key="10">
    <source>
        <dbReference type="Google" id="ProtNLM"/>
    </source>
</evidence>
<feature type="transmembrane region" description="Helical" evidence="7">
    <location>
        <begin position="222"/>
        <end position="243"/>
    </location>
</feature>
<geneLocation type="plasmid" evidence="8 9">
    <name>unnamed1</name>
</geneLocation>
<evidence type="ECO:0000256" key="6">
    <source>
        <dbReference type="ARBA" id="ARBA00023136"/>
    </source>
</evidence>
<name>A0A2P1BU70_9RHOB</name>
<evidence type="ECO:0000256" key="4">
    <source>
        <dbReference type="ARBA" id="ARBA00022692"/>
    </source>
</evidence>
<keyword evidence="3" id="KW-1003">Cell membrane</keyword>
<accession>A0A2P1BU70</accession>
<proteinExistence type="predicted"/>
<reference evidence="8" key="1">
    <citation type="submission" date="2017-12" db="EMBL/GenBank/DDBJ databases">
        <title>FDA dAtabase for Regulatory Grade micrObial Sequences (FDA-ARGOS): Supporting development and validation of Infectious Disease Dx tests.</title>
        <authorList>
            <person name="Campos J."/>
            <person name="Goldberg B."/>
            <person name="Tallon L."/>
            <person name="Sadzewicz L."/>
            <person name="Sengamalay N."/>
            <person name="Ott S."/>
            <person name="Godinez A."/>
            <person name="Nagaraj S."/>
            <person name="Vyas G."/>
            <person name="Aluvathingal J."/>
            <person name="Nadendla S."/>
            <person name="Geyer C."/>
            <person name="Nandy P."/>
            <person name="Hobson J."/>
            <person name="Sichtig H."/>
        </authorList>
    </citation>
    <scope>NUCLEOTIDE SEQUENCE</scope>
    <source>
        <strain evidence="8">FDAARGOS_252</strain>
        <plasmid evidence="8">unnamed1</plasmid>
    </source>
</reference>
<dbReference type="RefSeq" id="WP_105291419.1">
    <property type="nucleotide sequence ID" value="NZ_CAWMZI010000002.1"/>
</dbReference>
<evidence type="ECO:0000256" key="3">
    <source>
        <dbReference type="ARBA" id="ARBA00022475"/>
    </source>
</evidence>
<comment type="subcellular location">
    <subcellularLocation>
        <location evidence="1">Cell membrane</location>
        <topology evidence="1">Multi-pass membrane protein</topology>
    </subcellularLocation>
</comment>
<evidence type="ECO:0000256" key="2">
    <source>
        <dbReference type="ARBA" id="ARBA00022448"/>
    </source>
</evidence>
<feature type="transmembrane region" description="Helical" evidence="7">
    <location>
        <begin position="55"/>
        <end position="73"/>
    </location>
</feature>
<dbReference type="KEGG" id="pye:A6J80_23515"/>
<sequence>MNPSSPWTARALQLFAAAAISLILAVQLGLQNPFWAAMPVWVVAQPNRQDLLLRAVLRVLGTAFGAGIGWLVLMSVPGDAARVAVLALGVGLGASVAFWIGTVYSYGVILAAITLAVVLVPAMDHPVDAAHLALDRIWCTLIGVVAVTVITFLFTPHRSGPLPPRTVPPLGDVIRQGLIAAAAALVGGAVLHAVGGPAGIAAALSLTIFSLILGTSRNPAPILAYMPPGAAVGVLAALAYRALDMALPDPAGTALWLALLFIAAGASLRSHPRTAPLGLDANMCFLLAAEAGTAGHGFGAHLQGGLATVLAGFAMAGIFRRFGAVRAPALK</sequence>
<dbReference type="GO" id="GO:0022857">
    <property type="term" value="F:transmembrane transporter activity"/>
    <property type="evidence" value="ECO:0007669"/>
    <property type="project" value="InterPro"/>
</dbReference>
<dbReference type="EMBL" id="CP020441">
    <property type="protein sequence ID" value="AVI58258.1"/>
    <property type="molecule type" value="Genomic_DNA"/>
</dbReference>
<keyword evidence="2" id="KW-0813">Transport</keyword>
<evidence type="ECO:0000256" key="5">
    <source>
        <dbReference type="ARBA" id="ARBA00022989"/>
    </source>
</evidence>
<keyword evidence="5 7" id="KW-1133">Transmembrane helix</keyword>
<feature type="transmembrane region" description="Helical" evidence="7">
    <location>
        <begin position="106"/>
        <end position="124"/>
    </location>
</feature>
<keyword evidence="6 7" id="KW-0472">Membrane</keyword>
<gene>
    <name evidence="8" type="ORF">A6J80_23515</name>
</gene>
<feature type="transmembrane region" description="Helical" evidence="7">
    <location>
        <begin position="198"/>
        <end position="216"/>
    </location>
</feature>